<feature type="region of interest" description="Pyrophosphorylase" evidence="17">
    <location>
        <begin position="1"/>
        <end position="263"/>
    </location>
</feature>
<evidence type="ECO:0000256" key="5">
    <source>
        <dbReference type="ARBA" id="ARBA00022695"/>
    </source>
</evidence>
<dbReference type="Gene3D" id="3.90.550.10">
    <property type="entry name" value="Spore Coat Polysaccharide Biosynthesis Protein SpsA, Chain A"/>
    <property type="match status" value="1"/>
</dbReference>
<feature type="binding site" evidence="17">
    <location>
        <position position="410"/>
    </location>
    <ligand>
        <name>UDP-N-acetyl-alpha-D-glucosamine</name>
        <dbReference type="ChEBI" id="CHEBI:57705"/>
    </ligand>
</feature>
<dbReference type="Gene3D" id="2.160.10.10">
    <property type="entry name" value="Hexapeptide repeat proteins"/>
    <property type="match status" value="1"/>
</dbReference>
<reference evidence="21" key="1">
    <citation type="journal article" date="2019" name="Int. J. Syst. Evol. Microbiol.">
        <title>The Global Catalogue of Microorganisms (GCM) 10K type strain sequencing project: providing services to taxonomists for standard genome sequencing and annotation.</title>
        <authorList>
            <consortium name="The Broad Institute Genomics Platform"/>
            <consortium name="The Broad Institute Genome Sequencing Center for Infectious Disease"/>
            <person name="Wu L."/>
            <person name="Ma J."/>
        </authorList>
    </citation>
    <scope>NUCLEOTIDE SEQUENCE [LARGE SCALE GENOMIC DNA]</scope>
    <source>
        <strain evidence="21">CCM 8391</strain>
    </source>
</reference>
<organism evidence="20 21">
    <name type="scientific">Pseudonocardia hispaniensis</name>
    <dbReference type="NCBI Taxonomy" id="904933"/>
    <lineage>
        <taxon>Bacteria</taxon>
        <taxon>Bacillati</taxon>
        <taxon>Actinomycetota</taxon>
        <taxon>Actinomycetes</taxon>
        <taxon>Pseudonocardiales</taxon>
        <taxon>Pseudonocardiaceae</taxon>
        <taxon>Pseudonocardia</taxon>
    </lineage>
</organism>
<evidence type="ECO:0000256" key="10">
    <source>
        <dbReference type="ARBA" id="ARBA00022984"/>
    </source>
</evidence>
<keyword evidence="4 17" id="KW-0808">Transferase</keyword>
<feature type="compositionally biased region" description="Low complexity" evidence="18">
    <location>
        <begin position="502"/>
        <end position="523"/>
    </location>
</feature>
<feature type="region of interest" description="Disordered" evidence="18">
    <location>
        <begin position="1"/>
        <end position="29"/>
    </location>
</feature>
<feature type="binding site" evidence="17">
    <location>
        <begin position="35"/>
        <end position="38"/>
    </location>
    <ligand>
        <name>UDP-N-acetyl-alpha-D-glucosamine</name>
        <dbReference type="ChEBI" id="CHEBI:57705"/>
    </ligand>
</feature>
<feature type="binding site" evidence="17">
    <location>
        <position position="137"/>
    </location>
    <ligand>
        <name>Mg(2+)</name>
        <dbReference type="ChEBI" id="CHEBI:18420"/>
    </ligand>
</feature>
<feature type="binding site" evidence="17">
    <location>
        <position position="456"/>
    </location>
    <ligand>
        <name>acetyl-CoA</name>
        <dbReference type="ChEBI" id="CHEBI:57288"/>
    </ligand>
</feature>
<dbReference type="HAMAP" id="MF_01631">
    <property type="entry name" value="GlmU"/>
    <property type="match status" value="1"/>
</dbReference>
<keyword evidence="8 17" id="KW-0460">Magnesium</keyword>
<dbReference type="SUPFAM" id="SSF51161">
    <property type="entry name" value="Trimeric LpxA-like enzymes"/>
    <property type="match status" value="1"/>
</dbReference>
<feature type="region of interest" description="N-acetyltransferase" evidence="17">
    <location>
        <begin position="285"/>
        <end position="532"/>
    </location>
</feature>
<dbReference type="InterPro" id="IPR005882">
    <property type="entry name" value="Bifunctional_GlmU"/>
</dbReference>
<feature type="binding site" evidence="17">
    <location>
        <position position="203"/>
    </location>
    <ligand>
        <name>UDP-N-acetyl-alpha-D-glucosamine</name>
        <dbReference type="ChEBI" id="CHEBI:57705"/>
    </ligand>
</feature>
<dbReference type="Proteomes" id="UP001596302">
    <property type="component" value="Unassembled WGS sequence"/>
</dbReference>
<evidence type="ECO:0000256" key="9">
    <source>
        <dbReference type="ARBA" id="ARBA00022960"/>
    </source>
</evidence>
<feature type="compositionally biased region" description="Basic and acidic residues" evidence="18">
    <location>
        <begin position="1"/>
        <end position="15"/>
    </location>
</feature>
<evidence type="ECO:0000256" key="2">
    <source>
        <dbReference type="ARBA" id="ARBA00007947"/>
    </source>
</evidence>
<evidence type="ECO:0000256" key="8">
    <source>
        <dbReference type="ARBA" id="ARBA00022842"/>
    </source>
</evidence>
<comment type="function">
    <text evidence="16 17">Catalyzes the last two sequential reactions in the de novo biosynthetic pathway for UDP-N-acetylglucosamine (UDP-GlcNAc). The C-terminal domain catalyzes the transfer of acetyl group from acetyl coenzyme A to glucosamine-1-phosphate (GlcN-1-P) to produce N-acetylglucosamine-1-phosphate (GlcNAc-1-P), which is converted into UDP-GlcNAc by the transfer of uridine 5-monophosphate (from uridine 5-triphosphate), a reaction catalyzed by the N-terminal domain.</text>
</comment>
<comment type="pathway">
    <text evidence="17">Nucleotide-sugar biosynthesis; UDP-N-acetyl-alpha-D-glucosamine biosynthesis; N-acetyl-alpha-D-glucosamine 1-phosphate from alpha-D-glucosamine 6-phosphate (route II): step 2/2.</text>
</comment>
<protein>
    <recommendedName>
        <fullName evidence="17">Bifunctional protein GlmU</fullName>
    </recommendedName>
    <domain>
        <recommendedName>
            <fullName evidence="17">UDP-N-acetylglucosamine pyrophosphorylase</fullName>
            <ecNumber evidence="17">2.7.7.23</ecNumber>
        </recommendedName>
        <alternativeName>
            <fullName evidence="17">N-acetylglucosamine-1-phosphate uridyltransferase</fullName>
        </alternativeName>
    </domain>
    <domain>
        <recommendedName>
            <fullName evidence="17">Glucosamine-1-phosphate N-acetyltransferase</fullName>
            <ecNumber evidence="17">2.3.1.157</ecNumber>
        </recommendedName>
    </domain>
</protein>
<dbReference type="InterPro" id="IPR011004">
    <property type="entry name" value="Trimer_LpxA-like_sf"/>
</dbReference>
<evidence type="ECO:0000313" key="20">
    <source>
        <dbReference type="EMBL" id="MFC5993006.1"/>
    </source>
</evidence>
<comment type="caution">
    <text evidence="17">Lacks conserved residue(s) required for the propagation of feature annotation.</text>
</comment>
<feature type="binding site" evidence="17">
    <location>
        <position position="413"/>
    </location>
    <ligand>
        <name>acetyl-CoA</name>
        <dbReference type="ChEBI" id="CHEBI:57288"/>
    </ligand>
</feature>
<dbReference type="NCBIfam" id="TIGR01173">
    <property type="entry name" value="glmU"/>
    <property type="match status" value="1"/>
</dbReference>
<dbReference type="InterPro" id="IPR050065">
    <property type="entry name" value="GlmU-like"/>
</dbReference>
<evidence type="ECO:0000256" key="6">
    <source>
        <dbReference type="ARBA" id="ARBA00022723"/>
    </source>
</evidence>
<name>A0ABW1IWZ8_9PSEU</name>
<keyword evidence="7 17" id="KW-0677">Repeat</keyword>
<comment type="cofactor">
    <cofactor evidence="17">
        <name>Mg(2+)</name>
        <dbReference type="ChEBI" id="CHEBI:18420"/>
    </cofactor>
    <text evidence="17">Binds 1 Mg(2+) ion per subunit.</text>
</comment>
<feature type="active site" description="Proton acceptor" evidence="17">
    <location>
        <position position="396"/>
    </location>
</feature>
<gene>
    <name evidence="17 20" type="primary">glmU</name>
    <name evidence="20" type="ORF">ACFQE5_02140</name>
</gene>
<comment type="catalytic activity">
    <reaction evidence="15 17">
        <text>N-acetyl-alpha-D-glucosamine 1-phosphate + UTP + H(+) = UDP-N-acetyl-alpha-D-glucosamine + diphosphate</text>
        <dbReference type="Rhea" id="RHEA:13509"/>
        <dbReference type="ChEBI" id="CHEBI:15378"/>
        <dbReference type="ChEBI" id="CHEBI:33019"/>
        <dbReference type="ChEBI" id="CHEBI:46398"/>
        <dbReference type="ChEBI" id="CHEBI:57705"/>
        <dbReference type="ChEBI" id="CHEBI:57776"/>
        <dbReference type="EC" id="2.7.7.23"/>
    </reaction>
</comment>
<dbReference type="Pfam" id="PF12804">
    <property type="entry name" value="NTP_transf_3"/>
    <property type="match status" value="1"/>
</dbReference>
<feature type="region of interest" description="Linker" evidence="17">
    <location>
        <begin position="264"/>
        <end position="284"/>
    </location>
</feature>
<accession>A0ABW1IWZ8</accession>
<feature type="binding site" evidence="17">
    <location>
        <position position="399"/>
    </location>
    <ligand>
        <name>UDP-N-acetyl-alpha-D-glucosamine</name>
        <dbReference type="ChEBI" id="CHEBI:57705"/>
    </ligand>
</feature>
<evidence type="ECO:0000256" key="12">
    <source>
        <dbReference type="ARBA" id="ARBA00023315"/>
    </source>
</evidence>
<dbReference type="EC" id="2.3.1.157" evidence="17"/>
<dbReference type="EC" id="2.7.7.23" evidence="17"/>
<feature type="binding site" evidence="17">
    <location>
        <position position="188"/>
    </location>
    <ligand>
        <name>UDP-N-acetyl-alpha-D-glucosamine</name>
        <dbReference type="ChEBI" id="CHEBI:57705"/>
    </ligand>
</feature>
<evidence type="ECO:0000256" key="13">
    <source>
        <dbReference type="ARBA" id="ARBA00023316"/>
    </source>
</evidence>
<feature type="binding site" evidence="17">
    <location>
        <position position="49"/>
    </location>
    <ligand>
        <name>UDP-N-acetyl-alpha-D-glucosamine</name>
        <dbReference type="ChEBI" id="CHEBI:57705"/>
    </ligand>
</feature>
<proteinExistence type="inferred from homology"/>
<dbReference type="CDD" id="cd02540">
    <property type="entry name" value="GT2_GlmU_N_bac"/>
    <property type="match status" value="1"/>
</dbReference>
<evidence type="ECO:0000313" key="21">
    <source>
        <dbReference type="Proteomes" id="UP001596302"/>
    </source>
</evidence>
<keyword evidence="9 17" id="KW-0133">Cell shape</keyword>
<dbReference type="RefSeq" id="WP_379582131.1">
    <property type="nucleotide sequence ID" value="NZ_JBHSQW010000004.1"/>
</dbReference>
<dbReference type="PANTHER" id="PTHR43584">
    <property type="entry name" value="NUCLEOTIDYL TRANSFERASE"/>
    <property type="match status" value="1"/>
</dbReference>
<evidence type="ECO:0000256" key="18">
    <source>
        <dbReference type="SAM" id="MobiDB-lite"/>
    </source>
</evidence>
<evidence type="ECO:0000256" key="4">
    <source>
        <dbReference type="ARBA" id="ARBA00022679"/>
    </source>
</evidence>
<evidence type="ECO:0000256" key="16">
    <source>
        <dbReference type="ARBA" id="ARBA00049628"/>
    </source>
</evidence>
<feature type="binding site" evidence="17">
    <location>
        <position position="261"/>
    </location>
    <ligand>
        <name>UDP-N-acetyl-alpha-D-glucosamine</name>
        <dbReference type="ChEBI" id="CHEBI:57705"/>
    </ligand>
</feature>
<keyword evidence="10 17" id="KW-0573">Peptidoglycan synthesis</keyword>
<evidence type="ECO:0000256" key="3">
    <source>
        <dbReference type="ARBA" id="ARBA00022490"/>
    </source>
</evidence>
<keyword evidence="13 17" id="KW-0961">Cell wall biogenesis/degradation</keyword>
<feature type="binding site" evidence="17">
    <location>
        <position position="174"/>
    </location>
    <ligand>
        <name>UDP-N-acetyl-alpha-D-glucosamine</name>
        <dbReference type="ChEBI" id="CHEBI:57705"/>
    </ligand>
</feature>
<keyword evidence="3 17" id="KW-0963">Cytoplasm</keyword>
<keyword evidence="21" id="KW-1185">Reference proteome</keyword>
<evidence type="ECO:0000256" key="14">
    <source>
        <dbReference type="ARBA" id="ARBA00048247"/>
    </source>
</evidence>
<feature type="binding site" evidence="17">
    <location>
        <position position="106"/>
    </location>
    <ligand>
        <name>UDP-N-acetyl-alpha-D-glucosamine</name>
        <dbReference type="ChEBI" id="CHEBI:57705"/>
    </ligand>
</feature>
<feature type="binding site" evidence="17">
    <location>
        <position position="384"/>
    </location>
    <ligand>
        <name>UDP-N-acetyl-alpha-D-glucosamine</name>
        <dbReference type="ChEBI" id="CHEBI:57705"/>
    </ligand>
</feature>
<comment type="catalytic activity">
    <reaction evidence="14 17">
        <text>alpha-D-glucosamine 1-phosphate + acetyl-CoA = N-acetyl-alpha-D-glucosamine 1-phosphate + CoA + H(+)</text>
        <dbReference type="Rhea" id="RHEA:13725"/>
        <dbReference type="ChEBI" id="CHEBI:15378"/>
        <dbReference type="ChEBI" id="CHEBI:57287"/>
        <dbReference type="ChEBI" id="CHEBI:57288"/>
        <dbReference type="ChEBI" id="CHEBI:57776"/>
        <dbReference type="ChEBI" id="CHEBI:58516"/>
        <dbReference type="EC" id="2.3.1.157"/>
    </reaction>
</comment>
<sequence length="532" mass="54930">MSDRPDGPDRPDGAREPVGSADPNATTRPAAAVVLAAGEGTRMRSVVPKVLHPIGGRSLLSHSVHAVAALEPEHLVVVVGHAREQLDDAIRGLGERLDRPIITAVQEQRRGTGDAVRCGLAALPTGLTGTVLITYGDVPLLDRDTLASLLTEHSSSGATLTVLTTEFTDPTGYGRIVRSDGAVRAIVEECDATPQQRAITEVNAGVYAVDAAFLGSAIGRLRAHNAQQELYLTDLVAMAADEGALVGTVGCPDTWRVCGVNDRVQLAAIRAELNRRLLEDWMLAGVTVVDPATTWVDVQVRLAPDVVLHPGTQLHGSTVVGASAEIGPDTTLTDCEVGAGATVVRTHGSSSVIGPGASVGPFAYLRPGVRLGERGKIGTFVEVKNADIGTGSKVPHLTYVGDASIGEMSNIGAASVFVNYDGVTKRRTIIGSHVRTGSDTMFIAPVHVGDGAYTGAGTVVREDVPPGALAVSAGPQRTIVGWVRRKRPGTPAAEAAERADAARASAANGATPEAPEAVVADEAGNAGRGGTR</sequence>
<comment type="pathway">
    <text evidence="17">Bacterial outer membrane biogenesis; LPS lipid A biosynthesis.</text>
</comment>
<feature type="binding site" evidence="17">
    <location>
        <begin position="111"/>
        <end position="112"/>
    </location>
    <ligand>
        <name>UDP-N-acetyl-alpha-D-glucosamine</name>
        <dbReference type="ChEBI" id="CHEBI:57705"/>
    </ligand>
</feature>
<evidence type="ECO:0000256" key="11">
    <source>
        <dbReference type="ARBA" id="ARBA00023268"/>
    </source>
</evidence>
<evidence type="ECO:0000256" key="15">
    <source>
        <dbReference type="ARBA" id="ARBA00048493"/>
    </source>
</evidence>
<dbReference type="InterPro" id="IPR025877">
    <property type="entry name" value="MobA-like_NTP_Trfase"/>
</dbReference>
<comment type="similarity">
    <text evidence="2 17">In the N-terminal section; belongs to the N-acetylglucosamine-1-phosphate uridyltransferase family.</text>
</comment>
<keyword evidence="11 17" id="KW-0511">Multifunctional enzyme</keyword>
<keyword evidence="5 17" id="KW-0548">Nucleotidyltransferase</keyword>
<feature type="binding site" evidence="17">
    <location>
        <position position="366"/>
    </location>
    <ligand>
        <name>UDP-N-acetyl-alpha-D-glucosamine</name>
        <dbReference type="ChEBI" id="CHEBI:57705"/>
    </ligand>
</feature>
<comment type="subunit">
    <text evidence="17">Homotrimer.</text>
</comment>
<feature type="region of interest" description="Disordered" evidence="18">
    <location>
        <begin position="485"/>
        <end position="532"/>
    </location>
</feature>
<comment type="pathway">
    <text evidence="17">Nucleotide-sugar biosynthesis; UDP-N-acetyl-alpha-D-glucosamine biosynthesis; UDP-N-acetyl-alpha-D-glucosamine from N-acetyl-alpha-D-glucosamine 1-phosphate: step 1/1.</text>
</comment>
<dbReference type="InterPro" id="IPR038009">
    <property type="entry name" value="GlmU_C_LbH"/>
</dbReference>
<dbReference type="EMBL" id="JBHSQW010000004">
    <property type="protein sequence ID" value="MFC5993006.1"/>
    <property type="molecule type" value="Genomic_DNA"/>
</dbReference>
<evidence type="ECO:0000259" key="19">
    <source>
        <dbReference type="Pfam" id="PF12804"/>
    </source>
</evidence>
<keyword evidence="6 17" id="KW-0479">Metal-binding</keyword>
<feature type="binding site" evidence="17">
    <location>
        <position position="261"/>
    </location>
    <ligand>
        <name>Mg(2+)</name>
        <dbReference type="ChEBI" id="CHEBI:18420"/>
    </ligand>
</feature>
<evidence type="ECO:0000256" key="7">
    <source>
        <dbReference type="ARBA" id="ARBA00022737"/>
    </source>
</evidence>
<dbReference type="SUPFAM" id="SSF53448">
    <property type="entry name" value="Nucleotide-diphospho-sugar transferases"/>
    <property type="match status" value="1"/>
</dbReference>
<comment type="caution">
    <text evidence="20">The sequence shown here is derived from an EMBL/GenBank/DDBJ whole genome shotgun (WGS) entry which is preliminary data.</text>
</comment>
<feature type="domain" description="MobA-like NTP transferase" evidence="19">
    <location>
        <begin position="32"/>
        <end position="173"/>
    </location>
</feature>
<keyword evidence="12 17" id="KW-0012">Acyltransferase</keyword>
<dbReference type="PANTHER" id="PTHR43584:SF3">
    <property type="entry name" value="BIFUNCTIONAL PROTEIN GLMU"/>
    <property type="match status" value="1"/>
</dbReference>
<feature type="binding site" evidence="17">
    <location>
        <begin position="135"/>
        <end position="137"/>
    </location>
    <ligand>
        <name>UDP-N-acetyl-alpha-D-glucosamine</name>
        <dbReference type="ChEBI" id="CHEBI:57705"/>
    </ligand>
</feature>
<dbReference type="NCBIfam" id="NF010932">
    <property type="entry name" value="PRK14352.1"/>
    <property type="match status" value="1"/>
</dbReference>
<dbReference type="GO" id="GO:0003977">
    <property type="term" value="F:UDP-N-acetylglucosamine diphosphorylase activity"/>
    <property type="evidence" value="ECO:0007669"/>
    <property type="project" value="UniProtKB-EC"/>
</dbReference>
<dbReference type="CDD" id="cd03353">
    <property type="entry name" value="LbH_GlmU_C"/>
    <property type="match status" value="1"/>
</dbReference>
<evidence type="ECO:0000256" key="17">
    <source>
        <dbReference type="HAMAP-Rule" id="MF_01631"/>
    </source>
</evidence>
<evidence type="ECO:0000256" key="1">
    <source>
        <dbReference type="ARBA" id="ARBA00007707"/>
    </source>
</evidence>
<comment type="subcellular location">
    <subcellularLocation>
        <location evidence="17">Cytoplasm</location>
    </subcellularLocation>
</comment>
<comment type="similarity">
    <text evidence="1 17">In the C-terminal section; belongs to the transferase hexapeptide repeat family.</text>
</comment>
<dbReference type="InterPro" id="IPR029044">
    <property type="entry name" value="Nucleotide-diphossugar_trans"/>
</dbReference>
<feature type="binding site" evidence="17">
    <location>
        <position position="438"/>
    </location>
    <ligand>
        <name>acetyl-CoA</name>
        <dbReference type="ChEBI" id="CHEBI:57288"/>
    </ligand>
</feature>
<feature type="binding site" evidence="17">
    <location>
        <begin position="419"/>
        <end position="420"/>
    </location>
    <ligand>
        <name>acetyl-CoA</name>
        <dbReference type="ChEBI" id="CHEBI:57288"/>
    </ligand>
</feature>